<feature type="compositionally biased region" description="Basic residues" evidence="1">
    <location>
        <begin position="76"/>
        <end position="85"/>
    </location>
</feature>
<dbReference type="AlphaFoldDB" id="A0AAD5V332"/>
<sequence length="631" mass="69927">MAKKRDRADSGSSQQPTSKRRQQEYDGSSSSDDPDQGTHTYNLRKSQKEGDRRPGKKAGLEKRTMKDIQTATASKKAGKMSKAMKKQAQEEKYQEEAARVAALLKQREAEIDAEDLLMDQDHSQSDESDFQPDTFTYERSKKMRPVHSTTSDDDDKTWVDDGGEASVDGDDEDEGDDGGADVENDVDMDHQKGIPAPKLTLTEKKYLIVNTLRRVVLGEDTDLIEPPKVRVYPIGPPKGKRPKSKPAVAQQKTLVSSQCQAPDVGLREDWRERVQTITNPPSSKSHKCTDSKLEGLNDVDVIHGRPSTPPIPSVRRFQPIHLHVEVLLPTSSSKSCKHPPTPTPTAVTAASGSKAKKPAPPPASHSRHTTMYDLKLDDDQATGKVGKRRRETGTGLGTGIMKWKGRGELRLDTPPSSDLEQDLEEGIRLQKESGKGKARAKGKEKEKGKGKEKEKEKGKGKEKVRKSKGKGKGKGKGKRRQGDASGSETEQELEEDIHWQKELAHDRSVVATVLDWFGMQRDPWELQTTGDGFFRNFCQQIVNRERPEKNFIVTETKTIYTTMSTTPIIILSLAHHCLQLRQATTTTGATTTFMSRLVLSPALSRGASSFEFTMESHSHTTSTQSLSGALK</sequence>
<organism evidence="2 3">
    <name type="scientific">Meripilus lineatus</name>
    <dbReference type="NCBI Taxonomy" id="2056292"/>
    <lineage>
        <taxon>Eukaryota</taxon>
        <taxon>Fungi</taxon>
        <taxon>Dikarya</taxon>
        <taxon>Basidiomycota</taxon>
        <taxon>Agaricomycotina</taxon>
        <taxon>Agaricomycetes</taxon>
        <taxon>Polyporales</taxon>
        <taxon>Meripilaceae</taxon>
        <taxon>Meripilus</taxon>
    </lineage>
</organism>
<feature type="region of interest" description="Disordered" evidence="1">
    <location>
        <begin position="331"/>
        <end position="495"/>
    </location>
</feature>
<accession>A0AAD5V332</accession>
<dbReference type="EMBL" id="JANAWD010000246">
    <property type="protein sequence ID" value="KAJ3483012.1"/>
    <property type="molecule type" value="Genomic_DNA"/>
</dbReference>
<evidence type="ECO:0000256" key="1">
    <source>
        <dbReference type="SAM" id="MobiDB-lite"/>
    </source>
</evidence>
<gene>
    <name evidence="2" type="ORF">NLI96_g6597</name>
</gene>
<feature type="compositionally biased region" description="Basic and acidic residues" evidence="1">
    <location>
        <begin position="425"/>
        <end position="461"/>
    </location>
</feature>
<reference evidence="2" key="1">
    <citation type="submission" date="2022-07" db="EMBL/GenBank/DDBJ databases">
        <title>Genome Sequence of Physisporinus lineatus.</title>
        <authorList>
            <person name="Buettner E."/>
        </authorList>
    </citation>
    <scope>NUCLEOTIDE SEQUENCE</scope>
    <source>
        <strain evidence="2">VT162</strain>
    </source>
</reference>
<comment type="caution">
    <text evidence="2">The sequence shown here is derived from an EMBL/GenBank/DDBJ whole genome shotgun (WGS) entry which is preliminary data.</text>
</comment>
<feature type="region of interest" description="Disordered" evidence="1">
    <location>
        <begin position="113"/>
        <end position="195"/>
    </location>
</feature>
<dbReference type="Proteomes" id="UP001212997">
    <property type="component" value="Unassembled WGS sequence"/>
</dbReference>
<name>A0AAD5V332_9APHY</name>
<proteinExistence type="predicted"/>
<feature type="region of interest" description="Disordered" evidence="1">
    <location>
        <begin position="1"/>
        <end position="96"/>
    </location>
</feature>
<protein>
    <submittedName>
        <fullName evidence="2">Uncharacterized protein</fullName>
    </submittedName>
</protein>
<evidence type="ECO:0000313" key="3">
    <source>
        <dbReference type="Proteomes" id="UP001212997"/>
    </source>
</evidence>
<keyword evidence="3" id="KW-1185">Reference proteome</keyword>
<feature type="compositionally biased region" description="Basic and acidic residues" evidence="1">
    <location>
        <begin position="46"/>
        <end position="66"/>
    </location>
</feature>
<evidence type="ECO:0000313" key="2">
    <source>
        <dbReference type="EMBL" id="KAJ3483012.1"/>
    </source>
</evidence>
<feature type="compositionally biased region" description="Basic residues" evidence="1">
    <location>
        <begin position="462"/>
        <end position="479"/>
    </location>
</feature>
<feature type="compositionally biased region" description="Basic and acidic residues" evidence="1">
    <location>
        <begin position="87"/>
        <end position="96"/>
    </location>
</feature>
<feature type="compositionally biased region" description="Low complexity" evidence="1">
    <location>
        <begin position="344"/>
        <end position="353"/>
    </location>
</feature>
<feature type="compositionally biased region" description="Acidic residues" evidence="1">
    <location>
        <begin position="151"/>
        <end position="186"/>
    </location>
</feature>